<organism evidence="5 7">
    <name type="scientific">Yarrowia lipolytica</name>
    <name type="common">Candida lipolytica</name>
    <dbReference type="NCBI Taxonomy" id="4952"/>
    <lineage>
        <taxon>Eukaryota</taxon>
        <taxon>Fungi</taxon>
        <taxon>Dikarya</taxon>
        <taxon>Ascomycota</taxon>
        <taxon>Saccharomycotina</taxon>
        <taxon>Dipodascomycetes</taxon>
        <taxon>Dipodascales</taxon>
        <taxon>Dipodascales incertae sedis</taxon>
        <taxon>Yarrowia</taxon>
    </lineage>
</organism>
<evidence type="ECO:0000256" key="2">
    <source>
        <dbReference type="ARBA" id="ARBA00022553"/>
    </source>
</evidence>
<dbReference type="VEuPathDB" id="FungiDB:YALI1_D16656g"/>
<dbReference type="Proteomes" id="UP000256601">
    <property type="component" value="Unassembled WGS sequence"/>
</dbReference>
<feature type="region of interest" description="Disordered" evidence="4">
    <location>
        <begin position="501"/>
        <end position="771"/>
    </location>
</feature>
<dbReference type="eggNOG" id="KOG2172">
    <property type="taxonomic scope" value="Eukaryota"/>
</dbReference>
<evidence type="ECO:0000313" key="8">
    <source>
        <dbReference type="Proteomes" id="UP000256601"/>
    </source>
</evidence>
<feature type="region of interest" description="Disordered" evidence="4">
    <location>
        <begin position="160"/>
        <end position="331"/>
    </location>
</feature>
<sequence>MGKRSKSSRSGRTTTAGKVFSSKRATSYKNETEPSKPVPKSRGKHALLNAFEIAEAEERKKARKNGEEYSDDSEDHDIDDVYDDGIVRFNKDGTRKVYQPGDEEEEEDDSEIDSDEAFGSDDGDEEILDSFGVKSKAKAKFKAMEDEYDSVDEEEFVDLSEAWDLDDRQQENLKKKSGEKAAQKEDAKKSSKTKATTSFNLQEEEDDESHGDDESEEGGSEQEQDADSEDVSDGEEIDSDNDDDSDDGDDDSDEEDSDGSVFSDIDTEFDEEKADKLRSLISNMYENDEDAEYEKRRRYENNNQEENEFGVTVSKKNNDGKLSLSDLTSGVDKKAAASLSLLGKPDGKSKNKPQHVAVPLSKRLQDKVERKAALDLTREELTKFDDLIAQDEDAEHLVFPRLPVYDSDEEAKQLPNTGISALAPESAMEKKIAGILKTSALADESQAQKFEELATKNMSMEELAARRNELRRMRELMFREEQKARRIKKIKSKTYRKIHKRERERLRDAMMSDEESDQEDHDIKRAQERMSLKHKNQGKWAKRMVSQGLTKDAETRGEMEEMLRRGESLRKKMSARDDNDGDEQIDSNLGDDQFLSQNRDALVDPDEPAEGANLGKGLLGMKFMREAEARQKTENQQRIQELDRAKANWELGQSDDEDEGRVDTANEILNQGRRKYAPGTKRSIADVLAVKIDSERKADLQSDDDEDDNDDRDNDNVTTVVKSDKKKEGGAQDDDSDSDDDASNPWFTETNIHKSNKVKPVMEAEASARDRLAHKVAKHQSRVVESAKSKKARKQDNILIDTSDTLDLVTQDREADTDKGISFKQDMIKRAFAGDDIVEEEFMAEKRQRIADEGDQEIDMTLPGWGGWGGEGMKAPKKRFVKKIQGVAVEKRQDRDLKNVIISEKSDKKSDKYQVKSVPYPFESVEQYEAYLKMPMGQQWTTETTHQKLIKPRVIVKPGAIINPLDAPQK</sequence>
<dbReference type="KEGG" id="yli:2910826"/>
<evidence type="ECO:0000313" key="6">
    <source>
        <dbReference type="EMBL" id="RDW22652.1"/>
    </source>
</evidence>
<dbReference type="PANTHER" id="PTHR14150:SF12">
    <property type="entry name" value="U3 SMALL NUCLEOLAR RNA-ASSOCIATED PROTEIN 14 HOMOLOG A"/>
    <property type="match status" value="1"/>
</dbReference>
<dbReference type="Proteomes" id="UP000182444">
    <property type="component" value="Chromosome 1D"/>
</dbReference>
<dbReference type="GO" id="GO:0006364">
    <property type="term" value="P:rRNA processing"/>
    <property type="evidence" value="ECO:0007669"/>
    <property type="project" value="InterPro"/>
</dbReference>
<feature type="compositionally biased region" description="Acidic residues" evidence="4">
    <location>
        <begin position="202"/>
        <end position="258"/>
    </location>
</feature>
<feature type="compositionally biased region" description="Basic and acidic residues" evidence="4">
    <location>
        <begin position="56"/>
        <end position="67"/>
    </location>
</feature>
<proteinExistence type="predicted"/>
<reference evidence="6 8" key="2">
    <citation type="submission" date="2018-07" db="EMBL/GenBank/DDBJ databases">
        <title>Draft Genome Assemblies for Five Robust Yarrowia lipolytica Strains Exhibiting High Lipid Production and Pentose Sugar Utilization and Sugar Alcohol Secretion from Undetoxified Lignocellulosic Biomass Hydrolysates.</title>
        <authorList>
            <consortium name="DOE Joint Genome Institute"/>
            <person name="Walker C."/>
            <person name="Ryu S."/>
            <person name="Na H."/>
            <person name="Zane M."/>
            <person name="LaButti K."/>
            <person name="Lipzen A."/>
            <person name="Haridas S."/>
            <person name="Barry K."/>
            <person name="Grigoriev I.V."/>
            <person name="Quarterman J."/>
            <person name="Slininger P."/>
            <person name="Dien B."/>
            <person name="Trinh C.T."/>
        </authorList>
    </citation>
    <scope>NUCLEOTIDE SEQUENCE [LARGE SCALE GENOMIC DNA]</scope>
    <source>
        <strain evidence="6 8">YB392</strain>
    </source>
</reference>
<dbReference type="EMBL" id="KZ859181">
    <property type="protein sequence ID" value="RDW22652.1"/>
    <property type="molecule type" value="Genomic_DNA"/>
</dbReference>
<evidence type="ECO:0000256" key="3">
    <source>
        <dbReference type="ARBA" id="ARBA00023242"/>
    </source>
</evidence>
<dbReference type="AlphaFoldDB" id="A0A1D8NEF0"/>
<feature type="compositionally biased region" description="Acidic residues" evidence="4">
    <location>
        <begin position="511"/>
        <end position="520"/>
    </location>
</feature>
<dbReference type="InterPro" id="IPR006709">
    <property type="entry name" value="SSU_processome_Utp14"/>
</dbReference>
<keyword evidence="3" id="KW-0539">Nucleus</keyword>
<dbReference type="PANTHER" id="PTHR14150">
    <property type="entry name" value="U3 SMALL NUCLEOLAR RNA-ASSOCIATED PROTEIN 14"/>
    <property type="match status" value="1"/>
</dbReference>
<gene>
    <name evidence="6" type="ORF">B0I71DRAFT_137235</name>
    <name evidence="5" type="ORF">YALI1_D16656g</name>
</gene>
<reference evidence="5 7" key="1">
    <citation type="journal article" date="2016" name="PLoS ONE">
        <title>Sequence Assembly of Yarrowia lipolytica Strain W29/CLIB89 Shows Transposable Element Diversity.</title>
        <authorList>
            <person name="Magnan C."/>
            <person name="Yu J."/>
            <person name="Chang I."/>
            <person name="Jahn E."/>
            <person name="Kanomata Y."/>
            <person name="Wu J."/>
            <person name="Zeller M."/>
            <person name="Oakes M."/>
            <person name="Baldi P."/>
            <person name="Sandmeyer S."/>
        </authorList>
    </citation>
    <scope>NUCLEOTIDE SEQUENCE [LARGE SCALE GENOMIC DNA]</scope>
    <source>
        <strain evidence="5">CLIB89</strain>
        <strain evidence="7">CLIB89(W29)</strain>
    </source>
</reference>
<feature type="compositionally biased region" description="Acidic residues" evidence="4">
    <location>
        <begin position="101"/>
        <end position="128"/>
    </location>
</feature>
<name>A0A1D8NEF0_YARLL</name>
<keyword evidence="2" id="KW-0597">Phosphoprotein</keyword>
<feature type="compositionally biased region" description="Basic and acidic residues" evidence="4">
    <location>
        <begin position="521"/>
        <end position="531"/>
    </location>
</feature>
<feature type="compositionally biased region" description="Acidic residues" evidence="4">
    <location>
        <begin position="701"/>
        <end position="713"/>
    </location>
</feature>
<accession>A0A1D8NEF0</accession>
<feature type="compositionally biased region" description="Basic and acidic residues" evidence="4">
    <location>
        <begin position="551"/>
        <end position="578"/>
    </location>
</feature>
<dbReference type="VEuPathDB" id="FungiDB:YALI0_D13464g"/>
<feature type="region of interest" description="Disordered" evidence="4">
    <location>
        <begin position="1"/>
        <end position="130"/>
    </location>
</feature>
<dbReference type="OMA" id="QVIEPMD"/>
<evidence type="ECO:0000256" key="1">
    <source>
        <dbReference type="ARBA" id="ARBA00004604"/>
    </source>
</evidence>
<feature type="compositionally biased region" description="Basic and acidic residues" evidence="4">
    <location>
        <begin position="623"/>
        <end position="647"/>
    </location>
</feature>
<feature type="compositionally biased region" description="Basic and acidic residues" evidence="4">
    <location>
        <begin position="85"/>
        <end position="95"/>
    </location>
</feature>
<feature type="compositionally biased region" description="Basic and acidic residues" evidence="4">
    <location>
        <begin position="760"/>
        <end position="771"/>
    </location>
</feature>
<feature type="compositionally biased region" description="Basic and acidic residues" evidence="4">
    <location>
        <begin position="165"/>
        <end position="189"/>
    </location>
</feature>
<comment type="subcellular location">
    <subcellularLocation>
        <location evidence="1">Nucleus</location>
        <location evidence="1">Nucleolus</location>
    </subcellularLocation>
</comment>
<dbReference type="GO" id="GO:0032040">
    <property type="term" value="C:small-subunit processome"/>
    <property type="evidence" value="ECO:0007669"/>
    <property type="project" value="InterPro"/>
</dbReference>
<dbReference type="Pfam" id="PF04615">
    <property type="entry name" value="Utp14"/>
    <property type="match status" value="1"/>
</dbReference>
<evidence type="ECO:0000313" key="5">
    <source>
        <dbReference type="EMBL" id="AOW04015.1"/>
    </source>
</evidence>
<evidence type="ECO:0000313" key="7">
    <source>
        <dbReference type="Proteomes" id="UP000182444"/>
    </source>
</evidence>
<feature type="compositionally biased region" description="Acidic residues" evidence="4">
    <location>
        <begin position="68"/>
        <end position="83"/>
    </location>
</feature>
<dbReference type="GeneID" id="2910826"/>
<feature type="compositionally biased region" description="Acidic residues" evidence="4">
    <location>
        <begin position="731"/>
        <end position="742"/>
    </location>
</feature>
<protein>
    <submittedName>
        <fullName evidence="6">Utp14 protein-domain-containing protein</fullName>
    </submittedName>
</protein>
<feature type="compositionally biased region" description="Basic and acidic residues" evidence="4">
    <location>
        <begin position="501"/>
        <end position="510"/>
    </location>
</feature>
<dbReference type="EMBL" id="CP017556">
    <property type="protein sequence ID" value="AOW04015.1"/>
    <property type="molecule type" value="Genomic_DNA"/>
</dbReference>
<feature type="compositionally biased region" description="Basic residues" evidence="4">
    <location>
        <begin position="532"/>
        <end position="542"/>
    </location>
</feature>
<evidence type="ECO:0000256" key="4">
    <source>
        <dbReference type="SAM" id="MobiDB-lite"/>
    </source>
</evidence>